<dbReference type="SUPFAM" id="SSF50978">
    <property type="entry name" value="WD40 repeat-like"/>
    <property type="match status" value="1"/>
</dbReference>
<dbReference type="Gene3D" id="2.130.10.10">
    <property type="entry name" value="YVTN repeat-like/Quinoprotein amine dehydrogenase"/>
    <property type="match status" value="2"/>
</dbReference>
<dbReference type="PANTHER" id="PTHR19848:SF8">
    <property type="entry name" value="F-BOX AND WD REPEAT DOMAIN CONTAINING 7"/>
    <property type="match status" value="1"/>
</dbReference>
<accession>A0A7S4E2U9</accession>
<evidence type="ECO:0008006" key="7">
    <source>
        <dbReference type="Google" id="ProtNLM"/>
    </source>
</evidence>
<dbReference type="InterPro" id="IPR015943">
    <property type="entry name" value="WD40/YVTN_repeat-like_dom_sf"/>
</dbReference>
<dbReference type="Pfam" id="PF00400">
    <property type="entry name" value="WD40"/>
    <property type="match status" value="2"/>
</dbReference>
<keyword evidence="6" id="KW-1185">Reference proteome</keyword>
<keyword evidence="2" id="KW-0677">Repeat</keyword>
<dbReference type="PANTHER" id="PTHR19848">
    <property type="entry name" value="WD40 REPEAT PROTEIN"/>
    <property type="match status" value="1"/>
</dbReference>
<dbReference type="OrthoDB" id="538223at2759"/>
<dbReference type="Proteomes" id="UP000789595">
    <property type="component" value="Unassembled WGS sequence"/>
</dbReference>
<feature type="repeat" description="WD" evidence="3">
    <location>
        <begin position="16"/>
        <end position="56"/>
    </location>
</feature>
<dbReference type="EMBL" id="CAKKNE010000004">
    <property type="protein sequence ID" value="CAH0374096.1"/>
    <property type="molecule type" value="Genomic_DNA"/>
</dbReference>
<evidence type="ECO:0000313" key="4">
    <source>
        <dbReference type="EMBL" id="CAE0685604.1"/>
    </source>
</evidence>
<keyword evidence="1 3" id="KW-0853">WD repeat</keyword>
<reference evidence="5" key="2">
    <citation type="submission" date="2021-11" db="EMBL/GenBank/DDBJ databases">
        <authorList>
            <consortium name="Genoscope - CEA"/>
            <person name="William W."/>
        </authorList>
    </citation>
    <scope>NUCLEOTIDE SEQUENCE</scope>
</reference>
<evidence type="ECO:0000313" key="6">
    <source>
        <dbReference type="Proteomes" id="UP000789595"/>
    </source>
</evidence>
<sequence length="364" mass="38743">MLTVPEYNINAKQREFAGHTGRVFDVDLGQDGLCVTASEDGTAKVWRLADGRLEGEVAQSQTKDEVLRVAWAPPIVRDAAGASLLAVAGADGFCNLWRGDDWSAPKSLQRLDHGGDQVYGCAWSACGDAYGAWLLTAAGAAVRTWDVNAGKSIKQWSYQEPRGDQAYVFDVQPAPRDADDALRATIACAVSDGTARVRDVRLDYDARVLRAPGDSKVTAVGWLGGTAVASCYGDGCCRVWDARTWKLLGRLKGAHASPCYGAAKTDGFVASWAAEGLAFWSCEDALRKADATKKATAPITDAAGNAVPLFQCAFSSSNIVVCGGAGGKGDAIVPSVFVYDLSKKRSRGDEEDASEKRPRESFFV</sequence>
<name>A0A7S4E2U9_9STRA</name>
<dbReference type="PROSITE" id="PS50082">
    <property type="entry name" value="WD_REPEATS_2"/>
    <property type="match status" value="1"/>
</dbReference>
<evidence type="ECO:0000313" key="5">
    <source>
        <dbReference type="EMBL" id="CAH0374096.1"/>
    </source>
</evidence>
<evidence type="ECO:0000256" key="1">
    <source>
        <dbReference type="ARBA" id="ARBA00022574"/>
    </source>
</evidence>
<dbReference type="InterPro" id="IPR001680">
    <property type="entry name" value="WD40_rpt"/>
</dbReference>
<evidence type="ECO:0000256" key="2">
    <source>
        <dbReference type="ARBA" id="ARBA00022737"/>
    </source>
</evidence>
<evidence type="ECO:0000256" key="3">
    <source>
        <dbReference type="PROSITE-ProRule" id="PRU00221"/>
    </source>
</evidence>
<organism evidence="4">
    <name type="scientific">Pelagomonas calceolata</name>
    <dbReference type="NCBI Taxonomy" id="35677"/>
    <lineage>
        <taxon>Eukaryota</taxon>
        <taxon>Sar</taxon>
        <taxon>Stramenopiles</taxon>
        <taxon>Ochrophyta</taxon>
        <taxon>Pelagophyceae</taxon>
        <taxon>Pelagomonadales</taxon>
        <taxon>Pelagomonadaceae</taxon>
        <taxon>Pelagomonas</taxon>
    </lineage>
</organism>
<dbReference type="InterPro" id="IPR036322">
    <property type="entry name" value="WD40_repeat_dom_sf"/>
</dbReference>
<gene>
    <name evidence="4" type="ORF">PCAL00307_LOCUS1038</name>
    <name evidence="5" type="ORF">PECAL_4P13570</name>
</gene>
<reference evidence="4" key="1">
    <citation type="submission" date="2021-01" db="EMBL/GenBank/DDBJ databases">
        <authorList>
            <person name="Corre E."/>
            <person name="Pelletier E."/>
            <person name="Niang G."/>
            <person name="Scheremetjew M."/>
            <person name="Finn R."/>
            <person name="Kale V."/>
            <person name="Holt S."/>
            <person name="Cochrane G."/>
            <person name="Meng A."/>
            <person name="Brown T."/>
            <person name="Cohen L."/>
        </authorList>
    </citation>
    <scope>NUCLEOTIDE SEQUENCE</scope>
    <source>
        <strain evidence="4">CCMP1756</strain>
    </source>
</reference>
<proteinExistence type="predicted"/>
<dbReference type="AlphaFoldDB" id="A0A7S4E2U9"/>
<dbReference type="EMBL" id="HBIW01001206">
    <property type="protein sequence ID" value="CAE0685604.1"/>
    <property type="molecule type" value="Transcribed_RNA"/>
</dbReference>
<dbReference type="SMART" id="SM00320">
    <property type="entry name" value="WD40"/>
    <property type="match status" value="7"/>
</dbReference>
<protein>
    <recommendedName>
        <fullName evidence="7">Anaphase-promoting complex subunit 4 WD40 domain-containing protein</fullName>
    </recommendedName>
</protein>